<feature type="compositionally biased region" description="Basic and acidic residues" evidence="1">
    <location>
        <begin position="54"/>
        <end position="75"/>
    </location>
</feature>
<organism evidence="2">
    <name type="scientific">Tanacetum cinerariifolium</name>
    <name type="common">Dalmatian daisy</name>
    <name type="synonym">Chrysanthemum cinerariifolium</name>
    <dbReference type="NCBI Taxonomy" id="118510"/>
    <lineage>
        <taxon>Eukaryota</taxon>
        <taxon>Viridiplantae</taxon>
        <taxon>Streptophyta</taxon>
        <taxon>Embryophyta</taxon>
        <taxon>Tracheophyta</taxon>
        <taxon>Spermatophyta</taxon>
        <taxon>Magnoliopsida</taxon>
        <taxon>eudicotyledons</taxon>
        <taxon>Gunneridae</taxon>
        <taxon>Pentapetalae</taxon>
        <taxon>asterids</taxon>
        <taxon>campanulids</taxon>
        <taxon>Asterales</taxon>
        <taxon>Asteraceae</taxon>
        <taxon>Asteroideae</taxon>
        <taxon>Anthemideae</taxon>
        <taxon>Anthemidinae</taxon>
        <taxon>Tanacetum</taxon>
    </lineage>
</organism>
<gene>
    <name evidence="2" type="ORF">Tci_850916</name>
</gene>
<evidence type="ECO:0000313" key="2">
    <source>
        <dbReference type="EMBL" id="GFC78946.1"/>
    </source>
</evidence>
<feature type="non-terminal residue" evidence="2">
    <location>
        <position position="1"/>
    </location>
</feature>
<comment type="caution">
    <text evidence="2">The sequence shown here is derived from an EMBL/GenBank/DDBJ whole genome shotgun (WGS) entry which is preliminary data.</text>
</comment>
<evidence type="ECO:0000256" key="1">
    <source>
        <dbReference type="SAM" id="MobiDB-lite"/>
    </source>
</evidence>
<accession>A0A699R0E2</accession>
<feature type="non-terminal residue" evidence="2">
    <location>
        <position position="110"/>
    </location>
</feature>
<protein>
    <submittedName>
        <fullName evidence="2">Uncharacterized protein</fullName>
    </submittedName>
</protein>
<feature type="region of interest" description="Disordered" evidence="1">
    <location>
        <begin position="35"/>
        <end position="110"/>
    </location>
</feature>
<sequence>RIHWHYVRDDALFSTIKVVSRHQATQQYGVILPIELTPNEIRNNDDDDDEEEETAKADEELKETGTGGDDVRESGGESEEEKEISEEEEVSFDPIPRTPEDSEKESDDEE</sequence>
<proteinExistence type="predicted"/>
<name>A0A699R0E2_TANCI</name>
<feature type="compositionally biased region" description="Acidic residues" evidence="1">
    <location>
        <begin position="76"/>
        <end position="91"/>
    </location>
</feature>
<dbReference type="EMBL" id="BKCJ011068131">
    <property type="protein sequence ID" value="GFC78946.1"/>
    <property type="molecule type" value="Genomic_DNA"/>
</dbReference>
<dbReference type="AlphaFoldDB" id="A0A699R0E2"/>
<reference evidence="2" key="1">
    <citation type="journal article" date="2019" name="Sci. Rep.">
        <title>Draft genome of Tanacetum cinerariifolium, the natural source of mosquito coil.</title>
        <authorList>
            <person name="Yamashiro T."/>
            <person name="Shiraishi A."/>
            <person name="Satake H."/>
            <person name="Nakayama K."/>
        </authorList>
    </citation>
    <scope>NUCLEOTIDE SEQUENCE</scope>
</reference>